<dbReference type="Pfam" id="PF00884">
    <property type="entry name" value="Sulfatase"/>
    <property type="match status" value="1"/>
</dbReference>
<dbReference type="Proteomes" id="UP000031802">
    <property type="component" value="Unassembled WGS sequence"/>
</dbReference>
<comment type="cofactor">
    <cofactor evidence="1">
        <name>Ca(2+)</name>
        <dbReference type="ChEBI" id="CHEBI:29108"/>
    </cofactor>
</comment>
<sequence>MESPKQCMIVKQKKLNSGNIAGKAFLLLVAFGAMFGIVSETSAAVFHRKLLKAEKMKQVSNPPPNEVKKKPYNVLFILVDDLRPALGAYGDPVAQSPAIDAFAENAYVFERAYTNQAVCVASRYNLLLGARSTSTGLYDFGRAFREFYPQATTMPEHFKNKGYYTAAIGKVFHVGHNTYNDEQSWTVPHDHDLVVEYADKSKKEETREEALFGNVPWGEANKLAKGAAWECLDVSDETYADGRVAKRTVARLAQLKEHNQPFFLAVGFARPHLPFSVPKKYWDQYNPAQLPMPNQQSNPKGSLPYANKRDGEIVQYQGIPTAVESDPFPDSLTRKLIHGYYAGVSYVDAQIGKVLAQLKETGLDKNTIVVLWGDHGYLLGEMGMWTKHVNHELANRIPLIIHVPGQATPKKTKKLVETVDIYPTMAELCGIPVDVTQQPMDGKSFVPFMMNNKAKTRDYVYHCFPRDGKLGRAIRDERYRLIAWQPFQKGAPVAYELYDYEEGLVETKNIWKPGHPAFLKLKAALDREPPPVPFRPESKALK</sequence>
<accession>A0A0B8T8T4</accession>
<evidence type="ECO:0000256" key="5">
    <source>
        <dbReference type="ARBA" id="ARBA00022801"/>
    </source>
</evidence>
<dbReference type="GO" id="GO:0046872">
    <property type="term" value="F:metal ion binding"/>
    <property type="evidence" value="ECO:0007669"/>
    <property type="project" value="UniProtKB-KW"/>
</dbReference>
<comment type="similarity">
    <text evidence="2">Belongs to the sulfatase family.</text>
</comment>
<evidence type="ECO:0000256" key="2">
    <source>
        <dbReference type="ARBA" id="ARBA00008779"/>
    </source>
</evidence>
<dbReference type="PANTHER" id="PTHR45953">
    <property type="entry name" value="IDURONATE 2-SULFATASE"/>
    <property type="match status" value="1"/>
</dbReference>
<dbReference type="Gene3D" id="3.40.720.10">
    <property type="entry name" value="Alkaline Phosphatase, subunit A"/>
    <property type="match status" value="1"/>
</dbReference>
<evidence type="ECO:0000313" key="9">
    <source>
        <dbReference type="Proteomes" id="UP000031802"/>
    </source>
</evidence>
<dbReference type="CDD" id="cd16030">
    <property type="entry name" value="iduronate-2-sulfatase"/>
    <property type="match status" value="1"/>
</dbReference>
<dbReference type="STRING" id="1229276.DI53_1141"/>
<dbReference type="InterPro" id="IPR000917">
    <property type="entry name" value="Sulfatase_N"/>
</dbReference>
<dbReference type="eggNOG" id="COG3119">
    <property type="taxonomic scope" value="Bacteria"/>
</dbReference>
<keyword evidence="4" id="KW-0732">Signal</keyword>
<dbReference type="InterPro" id="IPR024607">
    <property type="entry name" value="Sulfatase_CS"/>
</dbReference>
<dbReference type="GO" id="GO:0004423">
    <property type="term" value="F:iduronate-2-sulfatase activity"/>
    <property type="evidence" value="ECO:0007669"/>
    <property type="project" value="InterPro"/>
</dbReference>
<dbReference type="SUPFAM" id="SSF53649">
    <property type="entry name" value="Alkaline phosphatase-like"/>
    <property type="match status" value="1"/>
</dbReference>
<dbReference type="InterPro" id="IPR017850">
    <property type="entry name" value="Alkaline_phosphatase_core_sf"/>
</dbReference>
<dbReference type="AlphaFoldDB" id="A0A0B8T8T4"/>
<keyword evidence="9" id="KW-1185">Reference proteome</keyword>
<gene>
    <name evidence="8" type="ORF">DI53_1141</name>
</gene>
<dbReference type="PROSITE" id="PS00149">
    <property type="entry name" value="SULFATASE_2"/>
    <property type="match status" value="1"/>
</dbReference>
<keyword evidence="5" id="KW-0378">Hydrolase</keyword>
<reference evidence="9" key="1">
    <citation type="submission" date="2014-04" db="EMBL/GenBank/DDBJ databases">
        <title>Whole-Genome optical mapping and complete genome sequence of Sphingobacterium deserti sp. nov., a new spaces isolated from desert in the west of China.</title>
        <authorList>
            <person name="Teng C."/>
            <person name="Zhou Z."/>
            <person name="Li X."/>
            <person name="Chen M."/>
            <person name="Lin M."/>
            <person name="Wang L."/>
            <person name="Su S."/>
            <person name="Zhang C."/>
            <person name="Zhang W."/>
        </authorList>
    </citation>
    <scope>NUCLEOTIDE SEQUENCE [LARGE SCALE GENOMIC DNA]</scope>
    <source>
        <strain evidence="9">ACCC05744</strain>
    </source>
</reference>
<protein>
    <submittedName>
        <fullName evidence="8">Iduronate-2-sulfatase</fullName>
    </submittedName>
</protein>
<name>A0A0B8T8T4_9SPHI</name>
<keyword evidence="3" id="KW-0479">Metal-binding</keyword>
<evidence type="ECO:0000256" key="4">
    <source>
        <dbReference type="ARBA" id="ARBA00022729"/>
    </source>
</evidence>
<evidence type="ECO:0000259" key="7">
    <source>
        <dbReference type="Pfam" id="PF00884"/>
    </source>
</evidence>
<evidence type="ECO:0000256" key="3">
    <source>
        <dbReference type="ARBA" id="ARBA00022723"/>
    </source>
</evidence>
<evidence type="ECO:0000256" key="6">
    <source>
        <dbReference type="ARBA" id="ARBA00022837"/>
    </source>
</evidence>
<dbReference type="PATRIC" id="fig|1229276.3.peg.1182"/>
<evidence type="ECO:0000313" key="8">
    <source>
        <dbReference type="EMBL" id="KGE15079.1"/>
    </source>
</evidence>
<reference evidence="8 9" key="2">
    <citation type="journal article" date="2015" name="PLoS ONE">
        <title>Whole-Genome Optical Mapping and Finished Genome Sequence of Sphingobacterium deserti sp. nov., a New Species Isolated from the Western Desert of China.</title>
        <authorList>
            <person name="Teng C."/>
            <person name="Zhou Z."/>
            <person name="Molnar I."/>
            <person name="Li X."/>
            <person name="Tang R."/>
            <person name="Chen M."/>
            <person name="Wang L."/>
            <person name="Su S."/>
            <person name="Zhang W."/>
            <person name="Lin M."/>
        </authorList>
    </citation>
    <scope>NUCLEOTIDE SEQUENCE [LARGE SCALE GENOMIC DNA]</scope>
    <source>
        <strain evidence="9">ACCC05744</strain>
    </source>
</reference>
<keyword evidence="6" id="KW-0106">Calcium</keyword>
<proteinExistence type="inferred from homology"/>
<comment type="caution">
    <text evidence="8">The sequence shown here is derived from an EMBL/GenBank/DDBJ whole genome shotgun (WGS) entry which is preliminary data.</text>
</comment>
<organism evidence="8 9">
    <name type="scientific">Sphingobacterium deserti</name>
    <dbReference type="NCBI Taxonomy" id="1229276"/>
    <lineage>
        <taxon>Bacteria</taxon>
        <taxon>Pseudomonadati</taxon>
        <taxon>Bacteroidota</taxon>
        <taxon>Sphingobacteriia</taxon>
        <taxon>Sphingobacteriales</taxon>
        <taxon>Sphingobacteriaceae</taxon>
        <taxon>Sphingobacterium</taxon>
    </lineage>
</organism>
<dbReference type="InterPro" id="IPR035874">
    <property type="entry name" value="IDS"/>
</dbReference>
<dbReference type="GO" id="GO:0005737">
    <property type="term" value="C:cytoplasm"/>
    <property type="evidence" value="ECO:0007669"/>
    <property type="project" value="TreeGrafter"/>
</dbReference>
<evidence type="ECO:0000256" key="1">
    <source>
        <dbReference type="ARBA" id="ARBA00001913"/>
    </source>
</evidence>
<dbReference type="EMBL" id="JJMU01000020">
    <property type="protein sequence ID" value="KGE15079.1"/>
    <property type="molecule type" value="Genomic_DNA"/>
</dbReference>
<dbReference type="PANTHER" id="PTHR45953:SF1">
    <property type="entry name" value="IDURONATE 2-SULFATASE"/>
    <property type="match status" value="1"/>
</dbReference>
<feature type="domain" description="Sulfatase N-terminal" evidence="7">
    <location>
        <begin position="73"/>
        <end position="431"/>
    </location>
</feature>